<evidence type="ECO:0000256" key="3">
    <source>
        <dbReference type="ARBA" id="ARBA00022833"/>
    </source>
</evidence>
<dbReference type="InterPro" id="IPR055300">
    <property type="entry name" value="CWZF3/5/7"/>
</dbReference>
<sequence>ILNIILNFFNIFNITNNGKYIMEVSSDLVDWAQCELCKKWRKLPLGMNPNTLPEEWVCTMNTWDKLYSSCDAAEEVVGIPPENLYSNIPNQAVLSSDFHNRSLRGRKKNFSTCINNNSPIQTINPKQISNQSTNLIEDVKKDFNDITIPDGSLNKSLIDSLSQWSKELRLSYTSLSSGNLSKSFPSCWPLEYQNLNSIPLFRNRFFESFEKSRSKNNGFSGNHELLSNLKDSQSFPLCIFKSNIITSKNHPLEGRSIITGTDIPIVFKLIGRLINGIFPIISKNQPIKYSNNQYTNNPISLSNTQKSQGTISSIHTNSIELIPATRSDWDSPFIDLSNSLFISNCANYKLGKRDDSWSKCRFSYSKLFPEEDYFSLAPNYLKETNFDLKAVNSKIITEEFNEQTNIDILDLFPIFSWLENPNNFNHPMYPKVAQSNLTTQVIKISKKCKMNKNNIRNRTKQIDPDQAEITHKLRRSSRNSNKVQSSERNNAESEFSIKDDFAMEMNNSVLQSIDDFNNGELNLSSTSSEQVDEPSKRIDKVDFSTESSNNNLSKNVNSSDLNIKKIDLNEQLELNNFSEIEEKKLDSEINNNEIDTINESNILDEINFNNTQNLPMDSGLPFLDSKVDSKKLFENDEYNLSELGSYKRKNKSLAEYSESCDSIKTEEINHDIFEGRNRTNKKRLRKKSLISDEISDKHITNSIDENCNTEFKLLLNETIPATYQESERKLGTSIDSETFNKANEQNFLIIPRKKCLEATSSISLSPKSDPWVPKSDSNFSKHDNQLDDTSQSHIQKMRGYNWQADQKRQRQSDQRRPVQVSSCHKNYYYQSKHRILTGYESHNKHYPRHRNNPNSDFANHHSSSFFNNSHYYSQNNLSGNQLMQQMPVNEPNYDYANFKGYLNSKYSSSNSNSTNSTNRHYRGR</sequence>
<feature type="region of interest" description="Disordered" evidence="4">
    <location>
        <begin position="453"/>
        <end position="495"/>
    </location>
</feature>
<gene>
    <name evidence="6" type="ORF">cgd5_1620</name>
</gene>
<dbReference type="GO" id="GO:0008270">
    <property type="term" value="F:zinc ion binding"/>
    <property type="evidence" value="ECO:0007669"/>
    <property type="project" value="UniProtKB-KW"/>
</dbReference>
<dbReference type="AlphaFoldDB" id="Q5CRS8"/>
<dbReference type="Gene3D" id="3.30.40.100">
    <property type="match status" value="1"/>
</dbReference>
<protein>
    <recommendedName>
        <fullName evidence="5">CW-type domain-containing protein</fullName>
    </recommendedName>
</protein>
<feature type="compositionally biased region" description="Low complexity" evidence="4">
    <location>
        <begin position="907"/>
        <end position="918"/>
    </location>
</feature>
<reference evidence="6 7" key="1">
    <citation type="journal article" date="2004" name="Science">
        <title>Complete genome sequence of the apicomplexan, Cryptosporidium parvum.</title>
        <authorList>
            <person name="Abrahamsen M.S."/>
            <person name="Templeton T.J."/>
            <person name="Enomoto S."/>
            <person name="Abrahante J.E."/>
            <person name="Zhu G."/>
            <person name="Lancto C.A."/>
            <person name="Deng M."/>
            <person name="Liu C."/>
            <person name="Widmer G."/>
            <person name="Tzipori S."/>
            <person name="Buck G.A."/>
            <person name="Xu P."/>
            <person name="Bankier A.T."/>
            <person name="Dear P.H."/>
            <person name="Konfortov B.A."/>
            <person name="Spriggs H.F."/>
            <person name="Iyer L."/>
            <person name="Anantharaman V."/>
            <person name="Aravind L."/>
            <person name="Kapur V."/>
        </authorList>
    </citation>
    <scope>NUCLEOTIDE SEQUENCE [LARGE SCALE GENOMIC DNA]</scope>
    <source>
        <strain evidence="7">Iowa II</strain>
    </source>
</reference>
<dbReference type="InterPro" id="IPR011124">
    <property type="entry name" value="Znf_CW"/>
</dbReference>
<dbReference type="OMA" id="ANEQNFL"/>
<keyword evidence="3" id="KW-0862">Zinc</keyword>
<comment type="caution">
    <text evidence="6">The sequence shown here is derived from an EMBL/GenBank/DDBJ whole genome shotgun (WGS) entry which is preliminary data.</text>
</comment>
<dbReference type="PANTHER" id="PTHR46524:SF7">
    <property type="entry name" value="CW-TYPE ZINC FINGER"/>
    <property type="match status" value="1"/>
</dbReference>
<feature type="compositionally biased region" description="Polar residues" evidence="4">
    <location>
        <begin position="478"/>
        <end position="488"/>
    </location>
</feature>
<feature type="domain" description="CW-type" evidence="5">
    <location>
        <begin position="25"/>
        <end position="78"/>
    </location>
</feature>
<dbReference type="OrthoDB" id="757982at2759"/>
<keyword evidence="1" id="KW-0479">Metal-binding</keyword>
<proteinExistence type="predicted"/>
<accession>Q5CRS8</accession>
<organism evidence="6 7">
    <name type="scientific">Cryptosporidium parvum (strain Iowa II)</name>
    <dbReference type="NCBI Taxonomy" id="353152"/>
    <lineage>
        <taxon>Eukaryota</taxon>
        <taxon>Sar</taxon>
        <taxon>Alveolata</taxon>
        <taxon>Apicomplexa</taxon>
        <taxon>Conoidasida</taxon>
        <taxon>Coccidia</taxon>
        <taxon>Eucoccidiorida</taxon>
        <taxon>Eimeriorina</taxon>
        <taxon>Cryptosporidiidae</taxon>
        <taxon>Cryptosporidium</taxon>
    </lineage>
</organism>
<feature type="compositionally biased region" description="Basic and acidic residues" evidence="4">
    <location>
        <begin position="460"/>
        <end position="471"/>
    </location>
</feature>
<dbReference type="KEGG" id="cpv:cgd5_1620"/>
<feature type="region of interest" description="Disordered" evidence="4">
    <location>
        <begin position="763"/>
        <end position="824"/>
    </location>
</feature>
<dbReference type="Proteomes" id="UP000006726">
    <property type="component" value="Chromosome 5"/>
</dbReference>
<evidence type="ECO:0000313" key="7">
    <source>
        <dbReference type="Proteomes" id="UP000006726"/>
    </source>
</evidence>
<feature type="region of interest" description="Disordered" evidence="4">
    <location>
        <begin position="904"/>
        <end position="924"/>
    </location>
</feature>
<dbReference type="PANTHER" id="PTHR46524">
    <property type="entry name" value="CW-TYPE ZINC FINGER"/>
    <property type="match status" value="1"/>
</dbReference>
<dbReference type="GeneID" id="3373091"/>
<feature type="non-terminal residue" evidence="6">
    <location>
        <position position="1"/>
    </location>
</feature>
<name>Q5CRS8_CRYPI</name>
<dbReference type="PROSITE" id="PS51050">
    <property type="entry name" value="ZF_CW"/>
    <property type="match status" value="1"/>
</dbReference>
<dbReference type="EMBL" id="AAEE01000007">
    <property type="protein sequence ID" value="EAK88243.1"/>
    <property type="molecule type" value="Genomic_DNA"/>
</dbReference>
<keyword evidence="2" id="KW-0863">Zinc-finger</keyword>
<dbReference type="Pfam" id="PF07496">
    <property type="entry name" value="zf-CW"/>
    <property type="match status" value="1"/>
</dbReference>
<feature type="compositionally biased region" description="Basic and acidic residues" evidence="4">
    <location>
        <begin position="805"/>
        <end position="816"/>
    </location>
</feature>
<evidence type="ECO:0000313" key="6">
    <source>
        <dbReference type="EMBL" id="EAK88243.1"/>
    </source>
</evidence>
<evidence type="ECO:0000256" key="2">
    <source>
        <dbReference type="ARBA" id="ARBA00022771"/>
    </source>
</evidence>
<evidence type="ECO:0000256" key="4">
    <source>
        <dbReference type="SAM" id="MobiDB-lite"/>
    </source>
</evidence>
<dbReference type="InParanoid" id="Q5CRS8"/>
<keyword evidence="7" id="KW-1185">Reference proteome</keyword>
<dbReference type="RefSeq" id="XP_626108.1">
    <property type="nucleotide sequence ID" value="XM_626108.1"/>
</dbReference>
<evidence type="ECO:0000259" key="5">
    <source>
        <dbReference type="PROSITE" id="PS51050"/>
    </source>
</evidence>
<evidence type="ECO:0000256" key="1">
    <source>
        <dbReference type="ARBA" id="ARBA00022723"/>
    </source>
</evidence>